<name>A0A9D7LT22_9RHOO</name>
<evidence type="ECO:0000313" key="1">
    <source>
        <dbReference type="EMBL" id="MBK8889857.1"/>
    </source>
</evidence>
<dbReference type="PANTHER" id="PTHR48100">
    <property type="entry name" value="BROAD-SPECIFICITY PHOSPHATASE YOR283W-RELATED"/>
    <property type="match status" value="1"/>
</dbReference>
<evidence type="ECO:0000313" key="2">
    <source>
        <dbReference type="Proteomes" id="UP000808146"/>
    </source>
</evidence>
<dbReference type="SMART" id="SM00855">
    <property type="entry name" value="PGAM"/>
    <property type="match status" value="1"/>
</dbReference>
<dbReference type="GO" id="GO:0005737">
    <property type="term" value="C:cytoplasm"/>
    <property type="evidence" value="ECO:0007669"/>
    <property type="project" value="TreeGrafter"/>
</dbReference>
<dbReference type="CDD" id="cd07067">
    <property type="entry name" value="HP_PGM_like"/>
    <property type="match status" value="1"/>
</dbReference>
<dbReference type="Gene3D" id="3.40.50.1240">
    <property type="entry name" value="Phosphoglycerate mutase-like"/>
    <property type="match status" value="1"/>
</dbReference>
<sequence>MILHLIRHPQPAIAPGICYGRLDVAAEDAAAVATRLRAHLAGGLPVWSSPLRRCRDLAELLRPQPAIDERLSEMDFGAWEGRAWDVIPRHELDAWASDVGGYAPPGGESPYQLQQRALAFVAELSMPEGIIVTHAGVIRVLLAHWQGLEPAQWQQLVFGYGSCTTVEVCRQG</sequence>
<dbReference type="Proteomes" id="UP000808146">
    <property type="component" value="Unassembled WGS sequence"/>
</dbReference>
<dbReference type="InterPro" id="IPR029033">
    <property type="entry name" value="His_PPase_superfam"/>
</dbReference>
<protein>
    <submittedName>
        <fullName evidence="1">Alpha-ribazole phosphatase family protein</fullName>
    </submittedName>
</protein>
<dbReference type="InterPro" id="IPR050275">
    <property type="entry name" value="PGM_Phosphatase"/>
</dbReference>
<gene>
    <name evidence="1" type="ORF">IPN75_05390</name>
</gene>
<organism evidence="1 2">
    <name type="scientific">Candidatus Dechloromonas phosphorivorans</name>
    <dbReference type="NCBI Taxonomy" id="2899244"/>
    <lineage>
        <taxon>Bacteria</taxon>
        <taxon>Pseudomonadati</taxon>
        <taxon>Pseudomonadota</taxon>
        <taxon>Betaproteobacteria</taxon>
        <taxon>Rhodocyclales</taxon>
        <taxon>Azonexaceae</taxon>
        <taxon>Dechloromonas</taxon>
    </lineage>
</organism>
<accession>A0A9D7LT22</accession>
<dbReference type="InterPro" id="IPR013078">
    <property type="entry name" value="His_Pase_superF_clade-1"/>
</dbReference>
<dbReference type="EMBL" id="JADKBR010000003">
    <property type="protein sequence ID" value="MBK8889857.1"/>
    <property type="molecule type" value="Genomic_DNA"/>
</dbReference>
<dbReference type="Pfam" id="PF00300">
    <property type="entry name" value="His_Phos_1"/>
    <property type="match status" value="1"/>
</dbReference>
<dbReference type="PANTHER" id="PTHR48100:SF59">
    <property type="entry name" value="ADENOSYLCOBALAMIN_ALPHA-RIBAZOLE PHOSPHATASE"/>
    <property type="match status" value="1"/>
</dbReference>
<proteinExistence type="predicted"/>
<dbReference type="AlphaFoldDB" id="A0A9D7LT22"/>
<reference evidence="1" key="1">
    <citation type="submission" date="2020-10" db="EMBL/GenBank/DDBJ databases">
        <title>Connecting structure to function with the recovery of over 1000 high-quality activated sludge metagenome-assembled genomes encoding full-length rRNA genes using long-read sequencing.</title>
        <authorList>
            <person name="Singleton C.M."/>
            <person name="Petriglieri F."/>
            <person name="Kristensen J.M."/>
            <person name="Kirkegaard R.H."/>
            <person name="Michaelsen T.Y."/>
            <person name="Andersen M.H."/>
            <person name="Karst S.M."/>
            <person name="Dueholm M.S."/>
            <person name="Nielsen P.H."/>
            <person name="Albertsen M."/>
        </authorList>
    </citation>
    <scope>NUCLEOTIDE SEQUENCE</scope>
    <source>
        <strain evidence="1">OdNE_18-Q3-R46-58_BAT3C.305</strain>
    </source>
</reference>
<dbReference type="GO" id="GO:0016791">
    <property type="term" value="F:phosphatase activity"/>
    <property type="evidence" value="ECO:0007669"/>
    <property type="project" value="TreeGrafter"/>
</dbReference>
<dbReference type="SUPFAM" id="SSF53254">
    <property type="entry name" value="Phosphoglycerate mutase-like"/>
    <property type="match status" value="1"/>
</dbReference>
<comment type="caution">
    <text evidence="1">The sequence shown here is derived from an EMBL/GenBank/DDBJ whole genome shotgun (WGS) entry which is preliminary data.</text>
</comment>